<evidence type="ECO:0000313" key="8">
    <source>
        <dbReference type="Proteomes" id="UP000225706"/>
    </source>
</evidence>
<keyword evidence="8" id="KW-1185">Reference proteome</keyword>
<proteinExistence type="inferred from homology"/>
<dbReference type="Proteomes" id="UP000225706">
    <property type="component" value="Unassembled WGS sequence"/>
</dbReference>
<dbReference type="InterPro" id="IPR036282">
    <property type="entry name" value="Glutathione-S-Trfase_C_sf"/>
</dbReference>
<comment type="caution">
    <text evidence="7">The sequence shown here is derived from an EMBL/GenBank/DDBJ whole genome shotgun (WGS) entry which is preliminary data.</text>
</comment>
<dbReference type="PANTHER" id="PTHR43920:SF5">
    <property type="entry name" value="CHLORIDE INTRACELLULAR CHANNEL CLIC"/>
    <property type="match status" value="1"/>
</dbReference>
<evidence type="ECO:0000256" key="1">
    <source>
        <dbReference type="ARBA" id="ARBA00004167"/>
    </source>
</evidence>
<dbReference type="PANTHER" id="PTHR43920">
    <property type="entry name" value="CHLORIDE INTRACELLULAR CHANNEL, ISOFORM A"/>
    <property type="match status" value="1"/>
</dbReference>
<evidence type="ECO:0000256" key="4">
    <source>
        <dbReference type="ARBA" id="ARBA00022989"/>
    </source>
</evidence>
<comment type="subcellular location">
    <subcellularLocation>
        <location evidence="1">Membrane</location>
        <topology evidence="1">Single-pass membrane protein</topology>
    </subcellularLocation>
</comment>
<dbReference type="InterPro" id="IPR053823">
    <property type="entry name" value="CLIC_N"/>
</dbReference>
<accession>A0A2B4T1K4</accession>
<evidence type="ECO:0000313" key="7">
    <source>
        <dbReference type="EMBL" id="PFX34672.1"/>
    </source>
</evidence>
<sequence length="241" mass="27268">MADQSDLTLFVKASTINDADFGADVFSQRFMMMFVLKDLRVNISLVDAIKSRSMKKLPALKILNDDDLIEDPKDIEKCIEKMTADHPLRIENDEINELVFKGPGSGVYHKFNQLAKNTDPNTDERLKANLKEELAALDAFLRSEKMPGRFLGGHNLCLPDCILLPKLLHIKVVAKVFKDFDIPEELIGIHKYLDAASGKDGETSDINVEAFTRTSPSEEVIVDAWSRWMKVPNPLQRRKKP</sequence>
<evidence type="ECO:0000256" key="3">
    <source>
        <dbReference type="ARBA" id="ARBA00022692"/>
    </source>
</evidence>
<protein>
    <submittedName>
        <fullName evidence="7">Chloride intracellular channel protein 1</fullName>
    </submittedName>
</protein>
<keyword evidence="5" id="KW-0472">Membrane</keyword>
<dbReference type="Pfam" id="PF22441">
    <property type="entry name" value="CLIC-like_N"/>
    <property type="match status" value="1"/>
</dbReference>
<dbReference type="PROSITE" id="PS50405">
    <property type="entry name" value="GST_CTER"/>
    <property type="match status" value="1"/>
</dbReference>
<feature type="domain" description="GST C-terminal" evidence="6">
    <location>
        <begin position="85"/>
        <end position="241"/>
    </location>
</feature>
<dbReference type="GO" id="GO:0005254">
    <property type="term" value="F:chloride channel activity"/>
    <property type="evidence" value="ECO:0007669"/>
    <property type="project" value="TreeGrafter"/>
</dbReference>
<dbReference type="Gene3D" id="1.20.1050.10">
    <property type="match status" value="1"/>
</dbReference>
<evidence type="ECO:0000256" key="2">
    <source>
        <dbReference type="ARBA" id="ARBA00007655"/>
    </source>
</evidence>
<dbReference type="Gene3D" id="3.40.30.10">
    <property type="entry name" value="Glutaredoxin"/>
    <property type="match status" value="1"/>
</dbReference>
<keyword evidence="3" id="KW-0812">Transmembrane</keyword>
<keyword evidence="4" id="KW-1133">Transmembrane helix</keyword>
<name>A0A2B4T1K4_STYPI</name>
<dbReference type="InterPro" id="IPR010987">
    <property type="entry name" value="Glutathione-S-Trfase_C-like"/>
</dbReference>
<dbReference type="SUPFAM" id="SSF47616">
    <property type="entry name" value="GST C-terminal domain-like"/>
    <property type="match status" value="1"/>
</dbReference>
<evidence type="ECO:0000259" key="6">
    <source>
        <dbReference type="PROSITE" id="PS50405"/>
    </source>
</evidence>
<dbReference type="OrthoDB" id="1935530at2759"/>
<reference evidence="8" key="1">
    <citation type="journal article" date="2017" name="bioRxiv">
        <title>Comparative analysis of the genomes of Stylophora pistillata and Acropora digitifera provides evidence for extensive differences between species of corals.</title>
        <authorList>
            <person name="Voolstra C.R."/>
            <person name="Li Y."/>
            <person name="Liew Y.J."/>
            <person name="Baumgarten S."/>
            <person name="Zoccola D."/>
            <person name="Flot J.-F."/>
            <person name="Tambutte S."/>
            <person name="Allemand D."/>
            <person name="Aranda M."/>
        </authorList>
    </citation>
    <scope>NUCLEOTIDE SEQUENCE [LARGE SCALE GENOMIC DNA]</scope>
</reference>
<dbReference type="GO" id="GO:0016020">
    <property type="term" value="C:membrane"/>
    <property type="evidence" value="ECO:0007669"/>
    <property type="project" value="UniProtKB-SubCell"/>
</dbReference>
<comment type="similarity">
    <text evidence="2">Belongs to the chloride channel CLIC family.</text>
</comment>
<dbReference type="AlphaFoldDB" id="A0A2B4T1K4"/>
<evidence type="ECO:0000256" key="5">
    <source>
        <dbReference type="ARBA" id="ARBA00023136"/>
    </source>
</evidence>
<dbReference type="GO" id="GO:0005737">
    <property type="term" value="C:cytoplasm"/>
    <property type="evidence" value="ECO:0007669"/>
    <property type="project" value="TreeGrafter"/>
</dbReference>
<gene>
    <name evidence="7" type="primary">Clic1</name>
    <name evidence="7" type="ORF">AWC38_SpisGene500</name>
</gene>
<organism evidence="7 8">
    <name type="scientific">Stylophora pistillata</name>
    <name type="common">Smooth cauliflower coral</name>
    <dbReference type="NCBI Taxonomy" id="50429"/>
    <lineage>
        <taxon>Eukaryota</taxon>
        <taxon>Metazoa</taxon>
        <taxon>Cnidaria</taxon>
        <taxon>Anthozoa</taxon>
        <taxon>Hexacorallia</taxon>
        <taxon>Scleractinia</taxon>
        <taxon>Astrocoeniina</taxon>
        <taxon>Pocilloporidae</taxon>
        <taxon>Stylophora</taxon>
    </lineage>
</organism>
<dbReference type="EMBL" id="LSMT01000003">
    <property type="protein sequence ID" value="PFX34672.1"/>
    <property type="molecule type" value="Genomic_DNA"/>
</dbReference>
<dbReference type="STRING" id="50429.A0A2B4T1K4"/>